<dbReference type="EMBL" id="JAIWYP010000010">
    <property type="protein sequence ID" value="KAH3751345.1"/>
    <property type="molecule type" value="Genomic_DNA"/>
</dbReference>
<dbReference type="AlphaFoldDB" id="A0A9D4I7P7"/>
<reference evidence="2" key="2">
    <citation type="submission" date="2020-11" db="EMBL/GenBank/DDBJ databases">
        <authorList>
            <person name="McCartney M.A."/>
            <person name="Auch B."/>
            <person name="Kono T."/>
            <person name="Mallez S."/>
            <person name="Becker A."/>
            <person name="Gohl D.M."/>
            <person name="Silverstein K.A.T."/>
            <person name="Koren S."/>
            <person name="Bechman K.B."/>
            <person name="Herman A."/>
            <person name="Abrahante J.E."/>
            <person name="Garbe J."/>
        </authorList>
    </citation>
    <scope>NUCLEOTIDE SEQUENCE</scope>
    <source>
        <strain evidence="2">Duluth1</strain>
        <tissue evidence="2">Whole animal</tissue>
    </source>
</reference>
<reference evidence="2" key="1">
    <citation type="journal article" date="2019" name="bioRxiv">
        <title>The Genome of the Zebra Mussel, Dreissena polymorpha: A Resource for Invasive Species Research.</title>
        <authorList>
            <person name="McCartney M.A."/>
            <person name="Auch B."/>
            <person name="Kono T."/>
            <person name="Mallez S."/>
            <person name="Zhang Y."/>
            <person name="Obille A."/>
            <person name="Becker A."/>
            <person name="Abrahante J.E."/>
            <person name="Garbe J."/>
            <person name="Badalamenti J.P."/>
            <person name="Herman A."/>
            <person name="Mangelson H."/>
            <person name="Liachko I."/>
            <person name="Sullivan S."/>
            <person name="Sone E.D."/>
            <person name="Koren S."/>
            <person name="Silverstein K.A.T."/>
            <person name="Beckman K.B."/>
            <person name="Gohl D.M."/>
        </authorList>
    </citation>
    <scope>NUCLEOTIDE SEQUENCE</scope>
    <source>
        <strain evidence="2">Duluth1</strain>
        <tissue evidence="2">Whole animal</tissue>
    </source>
</reference>
<accession>A0A9D4I7P7</accession>
<evidence type="ECO:0000313" key="3">
    <source>
        <dbReference type="Proteomes" id="UP000828390"/>
    </source>
</evidence>
<name>A0A9D4I7P7_DREPO</name>
<evidence type="ECO:0000313" key="2">
    <source>
        <dbReference type="EMBL" id="KAH3751345.1"/>
    </source>
</evidence>
<comment type="caution">
    <text evidence="2">The sequence shown here is derived from an EMBL/GenBank/DDBJ whole genome shotgun (WGS) entry which is preliminary data.</text>
</comment>
<keyword evidence="3" id="KW-1185">Reference proteome</keyword>
<gene>
    <name evidence="2" type="ORF">DPMN_185898</name>
</gene>
<protein>
    <submittedName>
        <fullName evidence="2">Uncharacterized protein</fullName>
    </submittedName>
</protein>
<organism evidence="2 3">
    <name type="scientific">Dreissena polymorpha</name>
    <name type="common">Zebra mussel</name>
    <name type="synonym">Mytilus polymorpha</name>
    <dbReference type="NCBI Taxonomy" id="45954"/>
    <lineage>
        <taxon>Eukaryota</taxon>
        <taxon>Metazoa</taxon>
        <taxon>Spiralia</taxon>
        <taxon>Lophotrochozoa</taxon>
        <taxon>Mollusca</taxon>
        <taxon>Bivalvia</taxon>
        <taxon>Autobranchia</taxon>
        <taxon>Heteroconchia</taxon>
        <taxon>Euheterodonta</taxon>
        <taxon>Imparidentia</taxon>
        <taxon>Neoheterodontei</taxon>
        <taxon>Myida</taxon>
        <taxon>Dreissenoidea</taxon>
        <taxon>Dreissenidae</taxon>
        <taxon>Dreissena</taxon>
    </lineage>
</organism>
<sequence>MDIVSNFPENQEDNVTWVKGEREEEDNNGNIGNDINTASTNRRKIPGSNNADSIFRKLLAATATRKANNIRRLPETQPVQPQSSIIDYLSAANIGTSIDRLEAATTEPKAAAQDLA</sequence>
<dbReference type="Proteomes" id="UP000828390">
    <property type="component" value="Unassembled WGS sequence"/>
</dbReference>
<evidence type="ECO:0000256" key="1">
    <source>
        <dbReference type="SAM" id="MobiDB-lite"/>
    </source>
</evidence>
<feature type="region of interest" description="Disordered" evidence="1">
    <location>
        <begin position="21"/>
        <end position="49"/>
    </location>
</feature>
<proteinExistence type="predicted"/>